<accession>A0A0U5EUV5</accession>
<protein>
    <submittedName>
        <fullName evidence="1">Uncharacterized protein</fullName>
    </submittedName>
</protein>
<proteinExistence type="predicted"/>
<dbReference type="KEGG" id="pnl:PNK_2454"/>
<keyword evidence="2" id="KW-1185">Reference proteome</keyword>
<gene>
    <name evidence="1" type="ORF">PNK_2454</name>
</gene>
<dbReference type="PATRIC" id="fig|389348.3.peg.2749"/>
<dbReference type="InParanoid" id="A0A0U5EUV5"/>
<dbReference type="RefSeq" id="WP_059062283.1">
    <property type="nucleotide sequence ID" value="NZ_LN879502.1"/>
</dbReference>
<dbReference type="SUPFAM" id="SSF48403">
    <property type="entry name" value="Ankyrin repeat"/>
    <property type="match status" value="1"/>
</dbReference>
<sequence length="579" mass="67357">MLNLSNIFNYPPENHALVCEYLDVETLTKLRSLNSDWKYLVEHPTNGAWPNLYLKLWGERVTSHSFPGHSPYQLFTHRFKLLGLDSLCQRLAPLGVSHIAAQIGMIRKNNSTVFLNTRLIQEKREEILERCPATLHFFNTNPVVMNLANLGVSQWEANEWLTTEHVYRQYNEIESHINRVNIALVVHFVKTPLSISLDRLEAKWLLKEAILLAHYQNNAFFLHDTQYRRDFSWLANNSLGDYINTENCLTIWQELAPAFFEVNTRELLFVAAKRGCWTAIIPLLFERNCSAKDQKLRTALHYLSKHHVTEKSATFYGVLYALMEQGCSPLQKDAKGYSPLMLAMKYRSLDALAFFLDRFEEEDLEEAIEQIVEVCHERTESYDEYDLKVLELIVQKGLPLGYDSLLFRSLLLQSEWKLLLFCYKHSSEVELENIFDNLFTLMAYDSSQSCDILSRCKNFSTTLPRMEKFIAKMIERFGVDYIHREGKTPLHACIGFFEKEIKETREMAFNADIDFDDTSDQLLIMLEESYLTCVKLLATPKNLTLLNGDQQAPLDLILDRDSSVYKYLFDGLNPKKRVR</sequence>
<organism evidence="1 2">
    <name type="scientific">Candidatus Protochlamydia naegleriophila</name>
    <dbReference type="NCBI Taxonomy" id="389348"/>
    <lineage>
        <taxon>Bacteria</taxon>
        <taxon>Pseudomonadati</taxon>
        <taxon>Chlamydiota</taxon>
        <taxon>Chlamydiia</taxon>
        <taxon>Parachlamydiales</taxon>
        <taxon>Parachlamydiaceae</taxon>
        <taxon>Candidatus Protochlamydia</taxon>
    </lineage>
</organism>
<dbReference type="AlphaFoldDB" id="A0A0U5EUV5"/>
<name>A0A0U5EUV5_9BACT</name>
<evidence type="ECO:0000313" key="1">
    <source>
        <dbReference type="EMBL" id="CUI18048.1"/>
    </source>
</evidence>
<dbReference type="InterPro" id="IPR036770">
    <property type="entry name" value="Ankyrin_rpt-contain_sf"/>
</dbReference>
<dbReference type="Proteomes" id="UP000069902">
    <property type="component" value="Chromosome cPNK"/>
</dbReference>
<evidence type="ECO:0000313" key="2">
    <source>
        <dbReference type="Proteomes" id="UP000069902"/>
    </source>
</evidence>
<reference evidence="2" key="1">
    <citation type="submission" date="2015-09" db="EMBL/GenBank/DDBJ databases">
        <authorList>
            <person name="Bertelli C."/>
        </authorList>
    </citation>
    <scope>NUCLEOTIDE SEQUENCE [LARGE SCALE GENOMIC DNA]</scope>
    <source>
        <strain evidence="2">KNic</strain>
    </source>
</reference>
<dbReference type="Gene3D" id="1.25.40.20">
    <property type="entry name" value="Ankyrin repeat-containing domain"/>
    <property type="match status" value="1"/>
</dbReference>
<dbReference type="EMBL" id="LN879502">
    <property type="protein sequence ID" value="CUI18048.1"/>
    <property type="molecule type" value="Genomic_DNA"/>
</dbReference>
<dbReference type="STRING" id="389348.PNK_2454"/>